<proteinExistence type="predicted"/>
<dbReference type="GO" id="GO:0000981">
    <property type="term" value="F:DNA-binding transcription factor activity, RNA polymerase II-specific"/>
    <property type="evidence" value="ECO:0007669"/>
    <property type="project" value="InterPro"/>
</dbReference>
<keyword evidence="3" id="KW-0805">Transcription regulation</keyword>
<protein>
    <recommendedName>
        <fullName evidence="8">Zn(2)-C6 fungal-type domain-containing protein</fullName>
    </recommendedName>
</protein>
<reference evidence="10" key="1">
    <citation type="journal article" date="2017" name="Nat. Microbiol.">
        <title>Global analysis of biosynthetic gene clusters reveals vast potential of secondary metabolite production in Penicillium species.</title>
        <authorList>
            <person name="Nielsen J.C."/>
            <person name="Grijseels S."/>
            <person name="Prigent S."/>
            <person name="Ji B."/>
            <person name="Dainat J."/>
            <person name="Nielsen K.F."/>
            <person name="Frisvad J.C."/>
            <person name="Workman M."/>
            <person name="Nielsen J."/>
        </authorList>
    </citation>
    <scope>NUCLEOTIDE SEQUENCE [LARGE SCALE GENOMIC DNA]</scope>
    <source>
        <strain evidence="10">IBT 29486</strain>
    </source>
</reference>
<keyword evidence="4" id="KW-0238">DNA-binding</keyword>
<dbReference type="PANTHER" id="PTHR31001:SF45">
    <property type="entry name" value="ZN(II)2CYS6 TRANSCRIPTION FACTOR (EUROFUNG)"/>
    <property type="match status" value="1"/>
</dbReference>
<dbReference type="AlphaFoldDB" id="A0A1V6RHI1"/>
<keyword evidence="2" id="KW-0479">Metal-binding</keyword>
<dbReference type="SMART" id="SM00066">
    <property type="entry name" value="GAL4"/>
    <property type="match status" value="1"/>
</dbReference>
<evidence type="ECO:0000313" key="10">
    <source>
        <dbReference type="Proteomes" id="UP000191518"/>
    </source>
</evidence>
<dbReference type="CDD" id="cd00067">
    <property type="entry name" value="GAL4"/>
    <property type="match status" value="1"/>
</dbReference>
<dbReference type="InterPro" id="IPR001138">
    <property type="entry name" value="Zn2Cys6_DnaBD"/>
</dbReference>
<feature type="region of interest" description="Disordered" evidence="7">
    <location>
        <begin position="85"/>
        <end position="153"/>
    </location>
</feature>
<accession>A0A1V6RHI1</accession>
<dbReference type="STRING" id="29845.A0A1V6RHI1"/>
<evidence type="ECO:0000256" key="6">
    <source>
        <dbReference type="ARBA" id="ARBA00023242"/>
    </source>
</evidence>
<dbReference type="Pfam" id="PF04082">
    <property type="entry name" value="Fungal_trans"/>
    <property type="match status" value="1"/>
</dbReference>
<dbReference type="PANTHER" id="PTHR31001">
    <property type="entry name" value="UNCHARACTERIZED TRANSCRIPTIONAL REGULATORY PROTEIN"/>
    <property type="match status" value="1"/>
</dbReference>
<dbReference type="GO" id="GO:0005634">
    <property type="term" value="C:nucleus"/>
    <property type="evidence" value="ECO:0007669"/>
    <property type="project" value="UniProtKB-SubCell"/>
</dbReference>
<keyword evidence="6" id="KW-0539">Nucleus</keyword>
<dbReference type="Pfam" id="PF00172">
    <property type="entry name" value="Zn_clus"/>
    <property type="match status" value="1"/>
</dbReference>
<gene>
    <name evidence="9" type="ORF">PENVUL_c045G02631</name>
</gene>
<evidence type="ECO:0000313" key="9">
    <source>
        <dbReference type="EMBL" id="OQE00853.1"/>
    </source>
</evidence>
<evidence type="ECO:0000256" key="5">
    <source>
        <dbReference type="ARBA" id="ARBA00023163"/>
    </source>
</evidence>
<dbReference type="GO" id="GO:0006351">
    <property type="term" value="P:DNA-templated transcription"/>
    <property type="evidence" value="ECO:0007669"/>
    <property type="project" value="InterPro"/>
</dbReference>
<feature type="domain" description="Zn(2)-C6 fungal-type" evidence="8">
    <location>
        <begin position="21"/>
        <end position="48"/>
    </location>
</feature>
<comment type="subcellular location">
    <subcellularLocation>
        <location evidence="1">Nucleus</location>
    </subcellularLocation>
</comment>
<evidence type="ECO:0000256" key="1">
    <source>
        <dbReference type="ARBA" id="ARBA00004123"/>
    </source>
</evidence>
<dbReference type="SMART" id="SM00906">
    <property type="entry name" value="Fungal_trans"/>
    <property type="match status" value="1"/>
</dbReference>
<dbReference type="InterPro" id="IPR036864">
    <property type="entry name" value="Zn2-C6_fun-type_DNA-bd_sf"/>
</dbReference>
<evidence type="ECO:0000256" key="3">
    <source>
        <dbReference type="ARBA" id="ARBA00023015"/>
    </source>
</evidence>
<keyword evidence="10" id="KW-1185">Reference proteome</keyword>
<dbReference type="GO" id="GO:0003677">
    <property type="term" value="F:DNA binding"/>
    <property type="evidence" value="ECO:0007669"/>
    <property type="project" value="UniProtKB-KW"/>
</dbReference>
<name>A0A1V6RHI1_9EURO</name>
<organism evidence="9 10">
    <name type="scientific">Penicillium vulpinum</name>
    <dbReference type="NCBI Taxonomy" id="29845"/>
    <lineage>
        <taxon>Eukaryota</taxon>
        <taxon>Fungi</taxon>
        <taxon>Dikarya</taxon>
        <taxon>Ascomycota</taxon>
        <taxon>Pezizomycotina</taxon>
        <taxon>Eurotiomycetes</taxon>
        <taxon>Eurotiomycetidae</taxon>
        <taxon>Eurotiales</taxon>
        <taxon>Aspergillaceae</taxon>
        <taxon>Penicillium</taxon>
    </lineage>
</organism>
<dbReference type="InterPro" id="IPR050613">
    <property type="entry name" value="Sec_Metabolite_Reg"/>
</dbReference>
<dbReference type="GO" id="GO:0008270">
    <property type="term" value="F:zinc ion binding"/>
    <property type="evidence" value="ECO:0007669"/>
    <property type="project" value="InterPro"/>
</dbReference>
<comment type="caution">
    <text evidence="9">The sequence shown here is derived from an EMBL/GenBank/DDBJ whole genome shotgun (WGS) entry which is preliminary data.</text>
</comment>
<evidence type="ECO:0000256" key="7">
    <source>
        <dbReference type="SAM" id="MobiDB-lite"/>
    </source>
</evidence>
<dbReference type="Proteomes" id="UP000191518">
    <property type="component" value="Unassembled WGS sequence"/>
</dbReference>
<evidence type="ECO:0000256" key="4">
    <source>
        <dbReference type="ARBA" id="ARBA00023125"/>
    </source>
</evidence>
<dbReference type="PROSITE" id="PS50048">
    <property type="entry name" value="ZN2_CY6_FUNGAL_2"/>
    <property type="match status" value="1"/>
</dbReference>
<dbReference type="OrthoDB" id="2269373at2759"/>
<dbReference type="CDD" id="cd12148">
    <property type="entry name" value="fungal_TF_MHR"/>
    <property type="match status" value="1"/>
</dbReference>
<evidence type="ECO:0000256" key="2">
    <source>
        <dbReference type="ARBA" id="ARBA00022723"/>
    </source>
</evidence>
<dbReference type="InterPro" id="IPR007219">
    <property type="entry name" value="XnlR_reg_dom"/>
</dbReference>
<keyword evidence="5" id="KW-0804">Transcription</keyword>
<dbReference type="EMBL" id="MDYP01000045">
    <property type="protein sequence ID" value="OQE00853.1"/>
    <property type="molecule type" value="Genomic_DNA"/>
</dbReference>
<dbReference type="SUPFAM" id="SSF57701">
    <property type="entry name" value="Zn2/Cys6 DNA-binding domain"/>
    <property type="match status" value="1"/>
</dbReference>
<dbReference type="Gene3D" id="4.10.240.10">
    <property type="entry name" value="Zn(2)-C6 fungal-type DNA-binding domain"/>
    <property type="match status" value="1"/>
</dbReference>
<evidence type="ECO:0000259" key="8">
    <source>
        <dbReference type="PROSITE" id="PS50048"/>
    </source>
</evidence>
<sequence>MATPISASEPTVIAKTQRVLACVLCQQRKIKCDRTFPCLNCVRACVQCEQATRQRRRRFSERELLARLRHYESLLRQHNIKIDPSETGRYDLSESAPSEGTLADMDSGPPRESPAVKSKSLNIWHAMSQKTVDPEDDGRKDGEGDENDTGFLNDNDYVRQAVIKKAWNHTFQGQTNDHLLFGSVVGNLDLSSLHPTQVHIFRLWQIYLDNVNPLLGVTHTPTLQTRIIDAASDIANINPTFEALMFSIYCVSILSLTEDQCSVLFGSSKKDLLTGYQFACQQALRGSSILRSSDPECLTAFYLYLLSIRPDTDPASLSSLLSVAIRIAKRIGIDNESMYGKCSPLEAEMRRRLWWSLIIFDTRICEMSDYKTVSLAPTWDCIIPLNINDFELQPEMKTPPTTNSRPTEMVFAVVRSELADFVRHSTFHLDFTNPFLNTTNLPHTRGDEAERLVELEKAIEDRYFAFYNPENPLQFMTIWTMRGYLAKNRLLQHYSRYSTVSVKQTDAQRKVGIFHALRMLECDTKLMTSPLTKGYLWLVEFHFPFPAYIHILQALKKRPAEEYADQAWEVMSNNYEVRIMDAKENGRPFFIVFSRIVFQAWEARERVASQQDTPLAPPRIVSDIRNKLRQIMSNFGHATETLQPDGVFGANSDNTAIHMQVDFDVLERAYGAGGEDFMSFGPWRYPEMSEPSSLGVATNHFLLDTMDWDKLV</sequence>